<organism evidence="1 2">
    <name type="scientific">Pseudoflavonifractor capillosus ATCC 29799</name>
    <dbReference type="NCBI Taxonomy" id="411467"/>
    <lineage>
        <taxon>Bacteria</taxon>
        <taxon>Bacillati</taxon>
        <taxon>Bacillota</taxon>
        <taxon>Clostridia</taxon>
        <taxon>Eubacteriales</taxon>
        <taxon>Oscillospiraceae</taxon>
        <taxon>Pseudoflavonifractor</taxon>
    </lineage>
</organism>
<keyword evidence="2" id="KW-1185">Reference proteome</keyword>
<dbReference type="Proteomes" id="UP000003639">
    <property type="component" value="Unassembled WGS sequence"/>
</dbReference>
<reference evidence="1 2" key="1">
    <citation type="submission" date="2007-04" db="EMBL/GenBank/DDBJ databases">
        <authorList>
            <person name="Fulton L."/>
            <person name="Clifton S."/>
            <person name="Fulton B."/>
            <person name="Xu J."/>
            <person name="Minx P."/>
            <person name="Pepin K.H."/>
            <person name="Johnson M."/>
            <person name="Thiruvilangam P."/>
            <person name="Bhonagiri V."/>
            <person name="Nash W.E."/>
            <person name="Mardis E.R."/>
            <person name="Wilson R.K."/>
        </authorList>
    </citation>
    <scope>NUCLEOTIDE SEQUENCE [LARGE SCALE GENOMIC DNA]</scope>
    <source>
        <strain evidence="1 2">ATCC 29799</strain>
    </source>
</reference>
<gene>
    <name evidence="1" type="ORF">BACCAP_02118</name>
</gene>
<evidence type="ECO:0000313" key="2">
    <source>
        <dbReference type="Proteomes" id="UP000003639"/>
    </source>
</evidence>
<dbReference type="STRING" id="411467.BACCAP_02118"/>
<dbReference type="EMBL" id="AAXG02000012">
    <property type="protein sequence ID" value="EDN00284.1"/>
    <property type="molecule type" value="Genomic_DNA"/>
</dbReference>
<dbReference type="AlphaFoldDB" id="A6NV83"/>
<protein>
    <submittedName>
        <fullName evidence="1">Uncharacterized protein</fullName>
    </submittedName>
</protein>
<accession>A6NV83</accession>
<evidence type="ECO:0000313" key="1">
    <source>
        <dbReference type="EMBL" id="EDN00284.1"/>
    </source>
</evidence>
<name>A6NV83_9FIRM</name>
<proteinExistence type="predicted"/>
<sequence length="53" mass="6009">MSVKGEKRGNQNTFTAAGVILSYFKKNLKKVFDNSRCFYYNTICVIVRGVPCV</sequence>
<reference evidence="1 2" key="2">
    <citation type="submission" date="2007-06" db="EMBL/GenBank/DDBJ databases">
        <title>Draft genome sequence of Pseudoflavonifractor capillosus ATCC 29799.</title>
        <authorList>
            <person name="Sudarsanam P."/>
            <person name="Ley R."/>
            <person name="Guruge J."/>
            <person name="Turnbaugh P.J."/>
            <person name="Mahowald M."/>
            <person name="Liep D."/>
            <person name="Gordon J."/>
        </authorList>
    </citation>
    <scope>NUCLEOTIDE SEQUENCE [LARGE SCALE GENOMIC DNA]</scope>
    <source>
        <strain evidence="1 2">ATCC 29799</strain>
    </source>
</reference>
<comment type="caution">
    <text evidence="1">The sequence shown here is derived from an EMBL/GenBank/DDBJ whole genome shotgun (WGS) entry which is preliminary data.</text>
</comment>